<feature type="compositionally biased region" description="Basic and acidic residues" evidence="1">
    <location>
        <begin position="80"/>
        <end position="109"/>
    </location>
</feature>
<accession>A0A316BVQ3</accession>
<protein>
    <submittedName>
        <fullName evidence="2">Uncharacterized protein</fullName>
    </submittedName>
</protein>
<dbReference type="AlphaFoldDB" id="A0A316BVQ3"/>
<organism evidence="2 3">
    <name type="scientific">Pseudaminobacter salicylatoxidans</name>
    <dbReference type="NCBI Taxonomy" id="93369"/>
    <lineage>
        <taxon>Bacteria</taxon>
        <taxon>Pseudomonadati</taxon>
        <taxon>Pseudomonadota</taxon>
        <taxon>Alphaproteobacteria</taxon>
        <taxon>Hyphomicrobiales</taxon>
        <taxon>Phyllobacteriaceae</taxon>
        <taxon>Pseudaminobacter</taxon>
    </lineage>
</organism>
<evidence type="ECO:0000256" key="1">
    <source>
        <dbReference type="SAM" id="MobiDB-lite"/>
    </source>
</evidence>
<comment type="caution">
    <text evidence="2">The sequence shown here is derived from an EMBL/GenBank/DDBJ whole genome shotgun (WGS) entry which is preliminary data.</text>
</comment>
<gene>
    <name evidence="2" type="ORF">C7441_11613</name>
</gene>
<sequence>MSSTYLTSADMSMISRLVAEVRESQTFRNLPRETAAARFLIKQYEENLTAEPELREKLALYLEALEITAPNDNGASGRLPRTEAKRFIDNDSDGTRRRLTETKRRNQLI</sequence>
<dbReference type="RefSeq" id="WP_109614257.1">
    <property type="nucleotide sequence ID" value="NZ_QGGG01000016.1"/>
</dbReference>
<keyword evidence="3" id="KW-1185">Reference proteome</keyword>
<feature type="region of interest" description="Disordered" evidence="1">
    <location>
        <begin position="70"/>
        <end position="109"/>
    </location>
</feature>
<dbReference type="EMBL" id="QGGG01000016">
    <property type="protein sequence ID" value="PWJ78348.1"/>
    <property type="molecule type" value="Genomic_DNA"/>
</dbReference>
<evidence type="ECO:0000313" key="2">
    <source>
        <dbReference type="EMBL" id="PWJ78348.1"/>
    </source>
</evidence>
<name>A0A316BVQ3_PSESE</name>
<proteinExistence type="predicted"/>
<reference evidence="2 3" key="1">
    <citation type="submission" date="2018-05" db="EMBL/GenBank/DDBJ databases">
        <title>Genomic Encyclopedia of Type Strains, Phase IV (KMG-IV): sequencing the most valuable type-strain genomes for metagenomic binning, comparative biology and taxonomic classification.</title>
        <authorList>
            <person name="Goeker M."/>
        </authorList>
    </citation>
    <scope>NUCLEOTIDE SEQUENCE [LARGE SCALE GENOMIC DNA]</scope>
    <source>
        <strain evidence="2 3">DSM 6986</strain>
    </source>
</reference>
<dbReference type="Proteomes" id="UP000245396">
    <property type="component" value="Unassembled WGS sequence"/>
</dbReference>
<dbReference type="OrthoDB" id="8420176at2"/>
<evidence type="ECO:0000313" key="3">
    <source>
        <dbReference type="Proteomes" id="UP000245396"/>
    </source>
</evidence>